<evidence type="ECO:0000256" key="4">
    <source>
        <dbReference type="ARBA" id="ARBA00023163"/>
    </source>
</evidence>
<feature type="domain" description="WRKY" evidence="7">
    <location>
        <begin position="98"/>
        <end position="161"/>
    </location>
</feature>
<evidence type="ECO:0000313" key="8">
    <source>
        <dbReference type="EMBL" id="AGQ04246.1"/>
    </source>
</evidence>
<dbReference type="KEGG" id="jcu:105642873"/>
<sequence>MDLEQKNLINELSQGKELAEQLRNHLNPSSSLETRLFLVDKLLSSYEKALCLLNWVELSHSYPNSTPTTDVSLQPSKKKRKTQIRCTEEVKVCSGTGAQAGPPDDGYSWRKYGQKDILGANFPRGYFRCIHRHSQGCLAIKQVQRSDQDPSIFEVTYRGRHTCVQASHFTSVNENSIQNKDHHHQQQIAKEVKTQDLEIKKESFPSLSFLDELNESDESNNFAASLSPTSDQSNYFSDSYGISLNVRTPDSNLIDIISTSNSVANSPIGDLDFSNFDFEIEPNFQFDNLEFFA</sequence>
<organism evidence="8">
    <name type="scientific">Jatropha curcas</name>
    <name type="common">Barbados nut</name>
    <dbReference type="NCBI Taxonomy" id="180498"/>
    <lineage>
        <taxon>Eukaryota</taxon>
        <taxon>Viridiplantae</taxon>
        <taxon>Streptophyta</taxon>
        <taxon>Embryophyta</taxon>
        <taxon>Tracheophyta</taxon>
        <taxon>Spermatophyta</taxon>
        <taxon>Magnoliopsida</taxon>
        <taxon>eudicotyledons</taxon>
        <taxon>Gunneridae</taxon>
        <taxon>Pentapetalae</taxon>
        <taxon>rosids</taxon>
        <taxon>fabids</taxon>
        <taxon>Malpighiales</taxon>
        <taxon>Euphorbiaceae</taxon>
        <taxon>Crotonoideae</taxon>
        <taxon>Jatropheae</taxon>
        <taxon>Jatropha</taxon>
    </lineage>
</organism>
<reference evidence="10 11" key="2">
    <citation type="journal article" date="2014" name="PLoS ONE">
        <title>Global Analysis of Gene Expression Profiles in Physic Nut (Jatropha curcas L.) Seedlings Exposed to Salt Stress.</title>
        <authorList>
            <person name="Zhang L."/>
            <person name="Zhang C."/>
            <person name="Wu P."/>
            <person name="Chen Y."/>
            <person name="Li M."/>
            <person name="Jiang H."/>
            <person name="Wu G."/>
        </authorList>
    </citation>
    <scope>NUCLEOTIDE SEQUENCE [LARGE SCALE GENOMIC DNA]</scope>
    <source>
        <strain evidence="11">cv. GZQX0401</strain>
        <tissue evidence="10">Young leaves</tissue>
    </source>
</reference>
<keyword evidence="4" id="KW-0804">Transcription</keyword>
<dbReference type="EMBL" id="KK914782">
    <property type="protein sequence ID" value="KDP28510.1"/>
    <property type="molecule type" value="Genomic_DNA"/>
</dbReference>
<keyword evidence="2" id="KW-0805">Transcription regulation</keyword>
<gene>
    <name evidence="8" type="primary">WRKY52</name>
    <name evidence="9" type="synonym">WRKY2</name>
    <name evidence="10" type="ORF">JCGZ_14281</name>
</gene>
<dbReference type="GeneID" id="105642873"/>
<name>S5CFV8_JATCU</name>
<dbReference type="GO" id="GO:0042542">
    <property type="term" value="P:response to hydrogen peroxide"/>
    <property type="evidence" value="ECO:0007669"/>
    <property type="project" value="UniProtKB-ARBA"/>
</dbReference>
<keyword evidence="3" id="KW-0238">DNA-binding</keyword>
<evidence type="ECO:0000256" key="6">
    <source>
        <dbReference type="ARBA" id="ARBA00060850"/>
    </source>
</evidence>
<dbReference type="FunFam" id="2.20.25.80:FF:000009">
    <property type="entry name" value="WRKY transcription factor 53"/>
    <property type="match status" value="1"/>
</dbReference>
<dbReference type="InterPro" id="IPR036576">
    <property type="entry name" value="WRKY_dom_sf"/>
</dbReference>
<comment type="similarity">
    <text evidence="6">Belongs to the WRKY group III family.</text>
</comment>
<dbReference type="Gene3D" id="2.20.25.80">
    <property type="entry name" value="WRKY domain"/>
    <property type="match status" value="1"/>
</dbReference>
<accession>S5CFV8</accession>
<evidence type="ECO:0000256" key="3">
    <source>
        <dbReference type="ARBA" id="ARBA00023125"/>
    </source>
</evidence>
<dbReference type="Pfam" id="PF03106">
    <property type="entry name" value="WRKY"/>
    <property type="match status" value="1"/>
</dbReference>
<dbReference type="Proteomes" id="UP000027138">
    <property type="component" value="Unassembled WGS sequence"/>
</dbReference>
<dbReference type="PANTHER" id="PTHR32096">
    <property type="entry name" value="WRKY TRANSCRIPTION FACTOR 30-RELATED-RELATED"/>
    <property type="match status" value="1"/>
</dbReference>
<dbReference type="SMART" id="SM00774">
    <property type="entry name" value="WRKY"/>
    <property type="match status" value="1"/>
</dbReference>
<dbReference type="OrthoDB" id="1888929at2759"/>
<proteinExistence type="evidence at transcript level"/>
<dbReference type="STRING" id="180498.S5CFV8"/>
<evidence type="ECO:0000313" key="9">
    <source>
        <dbReference type="EMBL" id="ALU34123.1"/>
    </source>
</evidence>
<dbReference type="PROSITE" id="PS50811">
    <property type="entry name" value="WRKY"/>
    <property type="match status" value="1"/>
</dbReference>
<dbReference type="InterPro" id="IPR044810">
    <property type="entry name" value="WRKY_plant"/>
</dbReference>
<dbReference type="GO" id="GO:0003700">
    <property type="term" value="F:DNA-binding transcription factor activity"/>
    <property type="evidence" value="ECO:0007669"/>
    <property type="project" value="InterPro"/>
</dbReference>
<reference evidence="9" key="3">
    <citation type="submission" date="2015-10" db="EMBL/GenBank/DDBJ databases">
        <authorList>
            <person name="Gilbert D.G."/>
        </authorList>
    </citation>
    <scope>NUCLEOTIDE SEQUENCE</scope>
    <source>
        <strain evidence="9">IC565735</strain>
    </source>
</reference>
<comment type="subcellular location">
    <subcellularLocation>
        <location evidence="1">Nucleus</location>
    </subcellularLocation>
</comment>
<dbReference type="EMBL" id="KC485304">
    <property type="protein sequence ID" value="AGQ04246.1"/>
    <property type="molecule type" value="Genomic_DNA"/>
</dbReference>
<reference evidence="8" key="1">
    <citation type="journal article" date="2013" name="Gene">
        <title>Genome-wide analysis of the WRKY gene family in physic nut (Jatropha curcas L.).</title>
        <authorList>
            <person name="Xiong W."/>
            <person name="Xu X."/>
            <person name="Zhang L."/>
            <person name="Wu P."/>
            <person name="Chen Y."/>
            <person name="Li M."/>
            <person name="Jiang H."/>
            <person name="Wu G."/>
        </authorList>
    </citation>
    <scope>NUCLEOTIDE SEQUENCE</scope>
</reference>
<evidence type="ECO:0000313" key="10">
    <source>
        <dbReference type="EMBL" id="KDP28510.1"/>
    </source>
</evidence>
<dbReference type="SUPFAM" id="SSF118290">
    <property type="entry name" value="WRKY DNA-binding domain"/>
    <property type="match status" value="1"/>
</dbReference>
<protein>
    <submittedName>
        <fullName evidence="8 9">WRKY transcription factor</fullName>
    </submittedName>
</protein>
<dbReference type="AlphaFoldDB" id="S5CFV8"/>
<dbReference type="InterPro" id="IPR003657">
    <property type="entry name" value="WRKY_dom"/>
</dbReference>
<evidence type="ECO:0000256" key="1">
    <source>
        <dbReference type="ARBA" id="ARBA00004123"/>
    </source>
</evidence>
<dbReference type="EMBL" id="KT935498">
    <property type="protein sequence ID" value="ALU34123.1"/>
    <property type="molecule type" value="mRNA"/>
</dbReference>
<dbReference type="GO" id="GO:0009751">
    <property type="term" value="P:response to salicylic acid"/>
    <property type="evidence" value="ECO:0007669"/>
    <property type="project" value="UniProtKB-ARBA"/>
</dbReference>
<dbReference type="GO" id="GO:0010193">
    <property type="term" value="P:response to ozone"/>
    <property type="evidence" value="ECO:0007669"/>
    <property type="project" value="UniProtKB-ARBA"/>
</dbReference>
<dbReference type="GO" id="GO:0010150">
    <property type="term" value="P:leaf senescence"/>
    <property type="evidence" value="ECO:0007669"/>
    <property type="project" value="UniProtKB-ARBA"/>
</dbReference>
<dbReference type="PANTHER" id="PTHR32096:SF133">
    <property type="entry name" value="WRKY TRANSCRIPTION FACTOR 41-RELATED"/>
    <property type="match status" value="1"/>
</dbReference>
<keyword evidence="5" id="KW-0539">Nucleus</keyword>
<evidence type="ECO:0000313" key="11">
    <source>
        <dbReference type="Proteomes" id="UP000027138"/>
    </source>
</evidence>
<evidence type="ECO:0000256" key="5">
    <source>
        <dbReference type="ARBA" id="ARBA00023242"/>
    </source>
</evidence>
<evidence type="ECO:0000259" key="7">
    <source>
        <dbReference type="PROSITE" id="PS50811"/>
    </source>
</evidence>
<keyword evidence="11" id="KW-1185">Reference proteome</keyword>
<evidence type="ECO:0000256" key="2">
    <source>
        <dbReference type="ARBA" id="ARBA00023015"/>
    </source>
</evidence>
<dbReference type="GO" id="GO:0005634">
    <property type="term" value="C:nucleus"/>
    <property type="evidence" value="ECO:0007669"/>
    <property type="project" value="UniProtKB-SubCell"/>
</dbReference>
<dbReference type="GO" id="GO:0000976">
    <property type="term" value="F:transcription cis-regulatory region binding"/>
    <property type="evidence" value="ECO:0007669"/>
    <property type="project" value="TreeGrafter"/>
</dbReference>